<reference evidence="7" key="1">
    <citation type="submission" date="2018-02" db="EMBL/GenBank/DDBJ databases">
        <authorList>
            <person name="Clavel T."/>
            <person name="Strowig T."/>
        </authorList>
    </citation>
    <scope>NUCLEOTIDE SEQUENCE [LARGE SCALE GENOMIC DNA]</scope>
    <source>
        <strain evidence="7">DSM 103720</strain>
    </source>
</reference>
<organism evidence="6 7">
    <name type="scientific">Duncaniella muris</name>
    <dbReference type="NCBI Taxonomy" id="2094150"/>
    <lineage>
        <taxon>Bacteria</taxon>
        <taxon>Pseudomonadati</taxon>
        <taxon>Bacteroidota</taxon>
        <taxon>Bacteroidia</taxon>
        <taxon>Bacteroidales</taxon>
        <taxon>Muribaculaceae</taxon>
        <taxon>Duncaniella</taxon>
    </lineage>
</organism>
<evidence type="ECO:0000259" key="5">
    <source>
        <dbReference type="PROSITE" id="PS50853"/>
    </source>
</evidence>
<dbReference type="AlphaFoldDB" id="A0A2V1IMP2"/>
<dbReference type="CDD" id="cd00063">
    <property type="entry name" value="FN3"/>
    <property type="match status" value="1"/>
</dbReference>
<dbReference type="PANTHER" id="PTHR42970">
    <property type="entry name" value="PECTATE LYASE C-RELATED"/>
    <property type="match status" value="1"/>
</dbReference>
<evidence type="ECO:0000256" key="1">
    <source>
        <dbReference type="ARBA" id="ARBA00022723"/>
    </source>
</evidence>
<dbReference type="EMBL" id="PUEC01000017">
    <property type="protein sequence ID" value="PWB01924.1"/>
    <property type="molecule type" value="Genomic_DNA"/>
</dbReference>
<evidence type="ECO:0000313" key="7">
    <source>
        <dbReference type="Proteomes" id="UP000244905"/>
    </source>
</evidence>
<gene>
    <name evidence="6" type="ORF">C5O23_08260</name>
</gene>
<keyword evidence="7" id="KW-1185">Reference proteome</keyword>
<evidence type="ECO:0000313" key="6">
    <source>
        <dbReference type="EMBL" id="PWB01924.1"/>
    </source>
</evidence>
<keyword evidence="2" id="KW-0325">Glycoprotein</keyword>
<feature type="signal peptide" evidence="4">
    <location>
        <begin position="1"/>
        <end position="22"/>
    </location>
</feature>
<sequence length="1186" mass="126821">MKFLKKLAIACCALSMSTGAMAADNGILAFPGAEGFGRFTTGGRGGEIYHVTNLNDSGTGSLRDAVSKPNRIVVFDVSGVIELKSVLVFSSNLTVLGQTAPGEGIQVYGNRVSFSNANNTIIRYIRFRMGIKGDNGKDAAGVASGHDMIFDHLSVLWGRDENFSISSNSKGTGPQNITVQNSIIGQGLQTHSCGGLIQTDGGVTLYRNLYIENKTRNPKVKGLNQYVNNVVYNWGNGGCYIMSDSEGDSWADIQNNYFMRGPWNGATKPFSRGKQGFRFYGAGNYYDDNKDGILNGYLMPVDEMLGTQSDGSQSIYLESIDAVNATIDEFNAANAAQIAAGTQIEVQHITPIQNMMTAEESYAWILENVGPTLPVRDEVDQYIIDELASYGAKGTKNGISSESQFPHRGTGTISGGVKPLDTDGDGIPDSWETANGLNPNDASDAAKIDPATGYAWIELYANSITEAFPYIKKPIKFAIGTPSKTSLSLSWDVNKNTDHGFVIEVSTDGGLTFTEVATAPAGATTAELTTLQPMTAYQIRLRATDGKGLYSDYTDTLSFETSGDPTVPFASELIFPANGAKEGIANGINFTWKNDRKAYGGDVTYSLFLGTDAENLTEAASGLTATEWNCTTLEANKTYYWRVDATNSLGTTPSEVYSFTTTAGGVLFYTDFHTCPASYAEKFGSKTNNPNVFNAANQSMDFDGLVIGSGSNAIRVVAMSGCFSEDLNADYGPASEEDRGATAKALQFYTTKAGGYIETPEVQGPCVLTVYFGNTGSSQQTVKIVTIAGGEESTESYAIGAKKRIFKYTKTYTNAGAVKFRIDANGKKFNINDILVERYVAPEGDQPLELTSGEQNNSIDYTDGNISLGFNQEVKYNGGATISGIKSYEDITIAAGGTRMTVSYEALDANSEYTISFPAGALTDAGGEKSFVGEVKLTTGDFPRAKQSGETHWGKAIKTLPVNFAPFNTVAPFETVGGLVQTSQNDYPHWCYTAGGSNAGEVTADHVTFRSASSNDKVMAYFDGTAKKIYLEVSASEGSACRLKIQETRNADIAPTWRTIRVLSQDELPFKGELELNPESRFVKIVPASVSGDVTLNAFRISDADGNFGPDFSGIAGIIASDLRVSTTAEGIRVSGLAAGIRVNVYDIAGRTVAIAVSDGSDTELALAKGGFYLVSAAGKTFKIRF</sequence>
<evidence type="ECO:0000256" key="4">
    <source>
        <dbReference type="SAM" id="SignalP"/>
    </source>
</evidence>
<dbReference type="InterPro" id="IPR013783">
    <property type="entry name" value="Ig-like_fold"/>
</dbReference>
<dbReference type="PROSITE" id="PS50853">
    <property type="entry name" value="FN3"/>
    <property type="match status" value="1"/>
</dbReference>
<dbReference type="InterPro" id="IPR003961">
    <property type="entry name" value="FN3_dom"/>
</dbReference>
<dbReference type="Gene3D" id="2.160.20.10">
    <property type="entry name" value="Single-stranded right-handed beta-helix, Pectin lyase-like"/>
    <property type="match status" value="1"/>
</dbReference>
<name>A0A2V1IMP2_9BACT</name>
<protein>
    <submittedName>
        <fullName evidence="6">Fibronectin type III domain-containing protein</fullName>
    </submittedName>
</protein>
<proteinExistence type="predicted"/>
<dbReference type="GO" id="GO:0046872">
    <property type="term" value="F:metal ion binding"/>
    <property type="evidence" value="ECO:0007669"/>
    <property type="project" value="UniProtKB-KW"/>
</dbReference>
<dbReference type="InterPro" id="IPR052063">
    <property type="entry name" value="Polysaccharide_Lyase_1"/>
</dbReference>
<evidence type="ECO:0000256" key="3">
    <source>
        <dbReference type="SAM" id="MobiDB-lite"/>
    </source>
</evidence>
<dbReference type="GeneID" id="82526337"/>
<comment type="caution">
    <text evidence="6">The sequence shown here is derived from an EMBL/GenBank/DDBJ whole genome shotgun (WGS) entry which is preliminary data.</text>
</comment>
<feature type="domain" description="Fibronectin type-III" evidence="5">
    <location>
        <begin position="473"/>
        <end position="564"/>
    </location>
</feature>
<accession>A0A2V1IMP2</accession>
<dbReference type="SUPFAM" id="SSF49265">
    <property type="entry name" value="Fibronectin type III"/>
    <property type="match status" value="1"/>
</dbReference>
<dbReference type="InterPro" id="IPR011050">
    <property type="entry name" value="Pectin_lyase_fold/virulence"/>
</dbReference>
<dbReference type="InterPro" id="IPR012334">
    <property type="entry name" value="Pectin_lyas_fold"/>
</dbReference>
<keyword evidence="4" id="KW-0732">Signal</keyword>
<dbReference type="Proteomes" id="UP000244905">
    <property type="component" value="Unassembled WGS sequence"/>
</dbReference>
<dbReference type="InterPro" id="IPR036116">
    <property type="entry name" value="FN3_sf"/>
</dbReference>
<feature type="region of interest" description="Disordered" evidence="3">
    <location>
        <begin position="398"/>
        <end position="419"/>
    </location>
</feature>
<dbReference type="Pfam" id="PF00041">
    <property type="entry name" value="fn3"/>
    <property type="match status" value="1"/>
</dbReference>
<dbReference type="SUPFAM" id="SSF51126">
    <property type="entry name" value="Pectin lyase-like"/>
    <property type="match status" value="1"/>
</dbReference>
<dbReference type="PANTHER" id="PTHR42970:SF1">
    <property type="entry name" value="PECTATE LYASE C-RELATED"/>
    <property type="match status" value="1"/>
</dbReference>
<keyword evidence="1" id="KW-0479">Metal-binding</keyword>
<dbReference type="RefSeq" id="WP_107032475.1">
    <property type="nucleotide sequence ID" value="NZ_PUEC01000017.1"/>
</dbReference>
<evidence type="ECO:0000256" key="2">
    <source>
        <dbReference type="ARBA" id="ARBA00023180"/>
    </source>
</evidence>
<feature type="chain" id="PRO_5016010186" evidence="4">
    <location>
        <begin position="23"/>
        <end position="1186"/>
    </location>
</feature>
<dbReference type="Gene3D" id="2.60.40.10">
    <property type="entry name" value="Immunoglobulins"/>
    <property type="match status" value="2"/>
</dbReference>